<dbReference type="Proteomes" id="UP001293791">
    <property type="component" value="Unassembled WGS sequence"/>
</dbReference>
<evidence type="ECO:0000313" key="3">
    <source>
        <dbReference type="Proteomes" id="UP001293791"/>
    </source>
</evidence>
<sequence>MKLHAEGVRYEDLSFRFCISIRTLSRWKKAIEPQKTRNNPWKKLSKEALIQDILDHPDSYSHERAKRLGITASGIKYAIKADSAKRSMFCQTIKRLEKACKSIAYIDESGFDAKNLLFKR</sequence>
<organism evidence="2 3">
    <name type="scientific">Candidatus Cyrtobacter comes</name>
    <dbReference type="NCBI Taxonomy" id="675776"/>
    <lineage>
        <taxon>Bacteria</taxon>
        <taxon>Pseudomonadati</taxon>
        <taxon>Pseudomonadota</taxon>
        <taxon>Alphaproteobacteria</taxon>
        <taxon>Rickettsiales</taxon>
        <taxon>Candidatus Midichloriaceae</taxon>
        <taxon>Candidatus Cyrtobacter</taxon>
    </lineage>
</organism>
<name>A0ABU5L7Y5_9RICK</name>
<dbReference type="EMBL" id="JARGYT010000029">
    <property type="protein sequence ID" value="MDZ5762237.1"/>
    <property type="molecule type" value="Genomic_DNA"/>
</dbReference>
<dbReference type="Pfam" id="PF01710">
    <property type="entry name" value="HTH_Tnp_IS630"/>
    <property type="match status" value="1"/>
</dbReference>
<dbReference type="InterPro" id="IPR002622">
    <property type="entry name" value="Transposase_14"/>
</dbReference>
<protein>
    <submittedName>
        <fullName evidence="2">IS630 family transposase domain protein</fullName>
    </submittedName>
</protein>
<accession>A0ABU5L7Y5</accession>
<comment type="caution">
    <text evidence="2">The sequence shown here is derived from an EMBL/GenBank/DDBJ whole genome shotgun (WGS) entry which is preliminary data.</text>
</comment>
<reference evidence="2 3" key="1">
    <citation type="submission" date="2023-02" db="EMBL/GenBank/DDBJ databases">
        <title>Host association and intracellularity evolved multiple times independently in the Rickettsiales.</title>
        <authorList>
            <person name="Castelli M."/>
            <person name="Nardi T."/>
            <person name="Gammuto L."/>
            <person name="Bellinzona G."/>
            <person name="Sabaneyeva E."/>
            <person name="Potekhin A."/>
            <person name="Serra V."/>
            <person name="Petroni G."/>
            <person name="Sassera D."/>
        </authorList>
    </citation>
    <scope>NUCLEOTIDE SEQUENCE [LARGE SCALE GENOMIC DNA]</scope>
    <source>
        <strain evidence="2 3">BOD18</strain>
    </source>
</reference>
<evidence type="ECO:0000259" key="1">
    <source>
        <dbReference type="Pfam" id="PF01710"/>
    </source>
</evidence>
<keyword evidence="3" id="KW-1185">Reference proteome</keyword>
<evidence type="ECO:0000313" key="2">
    <source>
        <dbReference type="EMBL" id="MDZ5762237.1"/>
    </source>
</evidence>
<proteinExistence type="predicted"/>
<feature type="domain" description="Transposase Synechocystis PCC 6803" evidence="1">
    <location>
        <begin position="11"/>
        <end position="81"/>
    </location>
</feature>
<gene>
    <name evidence="2" type="ORF">Cyrtocomes_00612</name>
</gene>